<dbReference type="EMBL" id="JBHTLN010000002">
    <property type="protein sequence ID" value="MFD1123310.1"/>
    <property type="molecule type" value="Genomic_DNA"/>
</dbReference>
<evidence type="ECO:0000256" key="1">
    <source>
        <dbReference type="SAM" id="SignalP"/>
    </source>
</evidence>
<sequence length="166" mass="18296">MMRRWVMLGALGLTLLACWWVEQAEQPSDAGVATAPPRVQKRIPLAQVMPILKADSQEVTPAKTIVADEEAGVNLFSAMPMPVAETETAAAAVPVSPYTYAGRLQEGGRWTVFLTDGQQQYVLQEGDRFAEGWKVAVLDQQKVVLQHAAERFEIRLDDKVDNGVVF</sequence>
<dbReference type="RefSeq" id="WP_379034863.1">
    <property type="nucleotide sequence ID" value="NZ_JBHTLN010000002.1"/>
</dbReference>
<comment type="caution">
    <text evidence="2">The sequence shown here is derived from an EMBL/GenBank/DDBJ whole genome shotgun (WGS) entry which is preliminary data.</text>
</comment>
<gene>
    <name evidence="2" type="ORF">ACFQ2T_12390</name>
</gene>
<keyword evidence="1" id="KW-0732">Signal</keyword>
<proteinExistence type="predicted"/>
<feature type="signal peptide" evidence="1">
    <location>
        <begin position="1"/>
        <end position="24"/>
    </location>
</feature>
<name>A0ABW3PFP4_9PROT</name>
<evidence type="ECO:0000313" key="2">
    <source>
        <dbReference type="EMBL" id="MFD1123310.1"/>
    </source>
</evidence>
<reference evidence="3" key="1">
    <citation type="journal article" date="2019" name="Int. J. Syst. Evol. Microbiol.">
        <title>The Global Catalogue of Microorganisms (GCM) 10K type strain sequencing project: providing services to taxonomists for standard genome sequencing and annotation.</title>
        <authorList>
            <consortium name="The Broad Institute Genomics Platform"/>
            <consortium name="The Broad Institute Genome Sequencing Center for Infectious Disease"/>
            <person name="Wu L."/>
            <person name="Ma J."/>
        </authorList>
    </citation>
    <scope>NUCLEOTIDE SEQUENCE [LARGE SCALE GENOMIC DNA]</scope>
    <source>
        <strain evidence="3">CCUG 58411</strain>
    </source>
</reference>
<feature type="chain" id="PRO_5045693648" evidence="1">
    <location>
        <begin position="25"/>
        <end position="166"/>
    </location>
</feature>
<dbReference type="PROSITE" id="PS51257">
    <property type="entry name" value="PROKAR_LIPOPROTEIN"/>
    <property type="match status" value="1"/>
</dbReference>
<dbReference type="Proteomes" id="UP001597206">
    <property type="component" value="Unassembled WGS sequence"/>
</dbReference>
<keyword evidence="3" id="KW-1185">Reference proteome</keyword>
<organism evidence="2 3">
    <name type="scientific">Methylophilus flavus</name>
    <dbReference type="NCBI Taxonomy" id="640084"/>
    <lineage>
        <taxon>Bacteria</taxon>
        <taxon>Pseudomonadati</taxon>
        <taxon>Pseudomonadota</taxon>
        <taxon>Betaproteobacteria</taxon>
        <taxon>Nitrosomonadales</taxon>
        <taxon>Methylophilaceae</taxon>
        <taxon>Methylophilus</taxon>
    </lineage>
</organism>
<accession>A0ABW3PFP4</accession>
<evidence type="ECO:0000313" key="3">
    <source>
        <dbReference type="Proteomes" id="UP001597206"/>
    </source>
</evidence>
<protein>
    <submittedName>
        <fullName evidence="2">Uncharacterized protein</fullName>
    </submittedName>
</protein>